<evidence type="ECO:0000313" key="2">
    <source>
        <dbReference type="Proteomes" id="UP001054821"/>
    </source>
</evidence>
<protein>
    <submittedName>
        <fullName evidence="1">Uncharacterized protein</fullName>
    </submittedName>
</protein>
<dbReference type="PANTHER" id="PTHR35833:SF1">
    <property type="entry name" value="GALACTOSE-BINDING DOMAIN-CONTAINING PROTEIN"/>
    <property type="match status" value="1"/>
</dbReference>
<comment type="caution">
    <text evidence="1">The sequence shown here is derived from an EMBL/GenBank/DDBJ whole genome shotgun (WGS) entry which is preliminary data.</text>
</comment>
<proteinExistence type="predicted"/>
<keyword evidence="2" id="KW-1185">Reference proteome</keyword>
<name>A0AAD4WJ61_PRUDU</name>
<reference evidence="1 2" key="1">
    <citation type="journal article" date="2022" name="G3 (Bethesda)">
        <title>Whole-genome sequence and methylome profiling of the almond [Prunus dulcis (Mill.) D.A. Webb] cultivar 'Nonpareil'.</title>
        <authorList>
            <person name="D'Amico-Willman K.M."/>
            <person name="Ouma W.Z."/>
            <person name="Meulia T."/>
            <person name="Sideli G.M."/>
            <person name="Gradziel T.M."/>
            <person name="Fresnedo-Ramirez J."/>
        </authorList>
    </citation>
    <scope>NUCLEOTIDE SEQUENCE [LARGE SCALE GENOMIC DNA]</scope>
    <source>
        <strain evidence="1">Clone GOH B32 T37-40</strain>
    </source>
</reference>
<evidence type="ECO:0000313" key="1">
    <source>
        <dbReference type="EMBL" id="KAI5344465.1"/>
    </source>
</evidence>
<organism evidence="1 2">
    <name type="scientific">Prunus dulcis</name>
    <name type="common">Almond</name>
    <name type="synonym">Amygdalus dulcis</name>
    <dbReference type="NCBI Taxonomy" id="3755"/>
    <lineage>
        <taxon>Eukaryota</taxon>
        <taxon>Viridiplantae</taxon>
        <taxon>Streptophyta</taxon>
        <taxon>Embryophyta</taxon>
        <taxon>Tracheophyta</taxon>
        <taxon>Spermatophyta</taxon>
        <taxon>Magnoliopsida</taxon>
        <taxon>eudicotyledons</taxon>
        <taxon>Gunneridae</taxon>
        <taxon>Pentapetalae</taxon>
        <taxon>rosids</taxon>
        <taxon>fabids</taxon>
        <taxon>Rosales</taxon>
        <taxon>Rosaceae</taxon>
        <taxon>Amygdaloideae</taxon>
        <taxon>Amygdaleae</taxon>
        <taxon>Prunus</taxon>
    </lineage>
</organism>
<accession>A0AAD4WJ61</accession>
<dbReference type="AlphaFoldDB" id="A0AAD4WJ61"/>
<dbReference type="PANTHER" id="PTHR35833">
    <property type="entry name" value="GALACTOSE-BINDING DOMAIN-LIKE, ARMADILLO-TYPE FOLD PROTEIN-RELATED"/>
    <property type="match status" value="1"/>
</dbReference>
<dbReference type="Proteomes" id="UP001054821">
    <property type="component" value="Chromosome 2"/>
</dbReference>
<sequence>MAARVLHKLIAPVAHEGSTPPGAVEEGILHVLYACASQPQLCSKLADRTSDFCRPSDIVDDSFSQWKQPIVQQALSQIVATSCSSLYRPLLHACAGYLSSYSPSHGRGSYEDLV</sequence>
<dbReference type="EMBL" id="JAJFAZ020000002">
    <property type="protein sequence ID" value="KAI5344465.1"/>
    <property type="molecule type" value="Genomic_DNA"/>
</dbReference>
<gene>
    <name evidence="1" type="ORF">L3X38_012342</name>
</gene>